<dbReference type="InterPro" id="IPR038601">
    <property type="entry name" value="MttB-like_sf"/>
</dbReference>
<keyword evidence="6" id="KW-1185">Reference proteome</keyword>
<dbReference type="Proteomes" id="UP000177894">
    <property type="component" value="Chromosome"/>
</dbReference>
<dbReference type="Pfam" id="PF06253">
    <property type="entry name" value="MTTB"/>
    <property type="match status" value="1"/>
</dbReference>
<dbReference type="EMBL" id="CP017603">
    <property type="protein sequence ID" value="AOY75310.1"/>
    <property type="molecule type" value="Genomic_DNA"/>
</dbReference>
<dbReference type="AlphaFoldDB" id="A0AAC9RQ78"/>
<evidence type="ECO:0000313" key="5">
    <source>
        <dbReference type="EMBL" id="ARE89754.1"/>
    </source>
</evidence>
<evidence type="ECO:0000256" key="3">
    <source>
        <dbReference type="ARBA" id="ARBA00022679"/>
    </source>
</evidence>
<protein>
    <submittedName>
        <fullName evidence="5">Trimethylamine methyltransferase (MTTB)</fullName>
    </submittedName>
</protein>
<dbReference type="Gene3D" id="3.20.20.480">
    <property type="entry name" value="Trimethylamine methyltransferase-like"/>
    <property type="match status" value="1"/>
</dbReference>
<comment type="similarity">
    <text evidence="1">Belongs to the trimethylamine methyltransferase family.</text>
</comment>
<dbReference type="GO" id="GO:0008168">
    <property type="term" value="F:methyltransferase activity"/>
    <property type="evidence" value="ECO:0007669"/>
    <property type="project" value="UniProtKB-KW"/>
</dbReference>
<evidence type="ECO:0000313" key="7">
    <source>
        <dbReference type="Proteomes" id="UP000192478"/>
    </source>
</evidence>
<organism evidence="5 7">
    <name type="scientific">Clostridium formicaceticum</name>
    <dbReference type="NCBI Taxonomy" id="1497"/>
    <lineage>
        <taxon>Bacteria</taxon>
        <taxon>Bacillati</taxon>
        <taxon>Bacillota</taxon>
        <taxon>Clostridia</taxon>
        <taxon>Eubacteriales</taxon>
        <taxon>Clostridiaceae</taxon>
        <taxon>Clostridium</taxon>
    </lineage>
</organism>
<dbReference type="EMBL" id="CP020559">
    <property type="protein sequence ID" value="ARE89754.1"/>
    <property type="molecule type" value="Genomic_DNA"/>
</dbReference>
<dbReference type="RefSeq" id="WP_070964839.1">
    <property type="nucleotide sequence ID" value="NZ_CP017603.1"/>
</dbReference>
<evidence type="ECO:0000313" key="6">
    <source>
        <dbReference type="Proteomes" id="UP000177894"/>
    </source>
</evidence>
<name>A0AAC9RQ78_9CLOT</name>
<dbReference type="InterPro" id="IPR010426">
    <property type="entry name" value="MTTB_MeTrfase"/>
</dbReference>
<gene>
    <name evidence="4" type="ORF">BJL90_04965</name>
    <name evidence="5" type="ORF">CLFO_42350</name>
</gene>
<dbReference type="KEGG" id="cfm:BJL90_04965"/>
<dbReference type="Proteomes" id="UP000192478">
    <property type="component" value="Chromosome"/>
</dbReference>
<accession>A0AAC9RQ78</accession>
<dbReference type="GO" id="GO:0032259">
    <property type="term" value="P:methylation"/>
    <property type="evidence" value="ECO:0007669"/>
    <property type="project" value="UniProtKB-KW"/>
</dbReference>
<reference evidence="5 7" key="2">
    <citation type="submission" date="2017-03" db="EMBL/GenBank/DDBJ databases">
        <title>Complete sequence of Clostridium formicaceticum DSM 92.</title>
        <authorList>
            <person name="Poehlein A."/>
            <person name="Karl M."/>
            <person name="Bengelsdorf F.R."/>
            <person name="Duerre P."/>
            <person name="Daniel R."/>
        </authorList>
    </citation>
    <scope>NUCLEOTIDE SEQUENCE [LARGE SCALE GENOMIC DNA]</scope>
    <source>
        <strain evidence="5 7">DSM 92</strain>
    </source>
</reference>
<evidence type="ECO:0000256" key="2">
    <source>
        <dbReference type="ARBA" id="ARBA00022603"/>
    </source>
</evidence>
<sequence length="487" mass="53913">MYQNRNLFEKYVTKDEIELMHEYTLKVLSEVGVIIESDIAVETFKKHGARVEGQKIFIDEDLLKKALSTAPKEFDIYSPSGKITLGESAPTICAGPVAPTTIQDFAKKIYRPANLKDVEEYYILQETSAVINMPTHACQNTDDLDKSGDDFHTPQVAMGLKYCQKPIYQGNTITPINYKKGSLVEANRKLIKLHQEFYDIWDKPVTMSNCCVLSPLAIGGEVVDTIIAAAEENQPVVIIACSMTNLTSPPSLAGAIVQDNANILAGIALAQLIKPRVGTVYGSVTSPTDMRTVQLATGSPEAVLMQLGLTAMGRYYNLPVRSGVSATTAIDLDFQCGAESMMTLITGMLGKTDFILNAAGSYGGYNLGSLEKFVLDEENIAYLRRLNEGLNITEKKLNFDLIKKTGPRGNYLSGRTPQDYRQEHYLSKVYVREGGSPIDIIEKNGDLVARARKIINERLESYQLPDVTTTQKKILNKYLPEGYKYEL</sequence>
<reference evidence="4 6" key="1">
    <citation type="submission" date="2016-10" db="EMBL/GenBank/DDBJ databases">
        <title>Complete Genome Sequence of Acetogen Clostridium formicoaceticum ATCC 27076.</title>
        <authorList>
            <person name="Bao T."/>
            <person name="Cheng C."/>
            <person name="Zhao J."/>
            <person name="Yang S.-T."/>
            <person name="Wang J."/>
            <person name="Wang M."/>
        </authorList>
    </citation>
    <scope>NUCLEOTIDE SEQUENCE [LARGE SCALE GENOMIC DNA]</scope>
    <source>
        <strain evidence="4 6">ATCC 27076</strain>
    </source>
</reference>
<evidence type="ECO:0000256" key="1">
    <source>
        <dbReference type="ARBA" id="ARBA00007137"/>
    </source>
</evidence>
<proteinExistence type="inferred from homology"/>
<dbReference type="GO" id="GO:0015948">
    <property type="term" value="P:methanogenesis"/>
    <property type="evidence" value="ECO:0007669"/>
    <property type="project" value="InterPro"/>
</dbReference>
<keyword evidence="3" id="KW-0808">Transferase</keyword>
<keyword evidence="2 5" id="KW-0489">Methyltransferase</keyword>
<evidence type="ECO:0000313" key="4">
    <source>
        <dbReference type="EMBL" id="AOY75310.1"/>
    </source>
</evidence>